<dbReference type="SUPFAM" id="SSF53254">
    <property type="entry name" value="Phosphoglycerate mutase-like"/>
    <property type="match status" value="1"/>
</dbReference>
<name>A0ABR8MTB8_9BACL</name>
<dbReference type="EMBL" id="JACXZA010000002">
    <property type="protein sequence ID" value="MBD3918880.1"/>
    <property type="molecule type" value="Genomic_DNA"/>
</dbReference>
<dbReference type="InterPro" id="IPR029033">
    <property type="entry name" value="His_PPase_superfam"/>
</dbReference>
<evidence type="ECO:0000313" key="2">
    <source>
        <dbReference type="Proteomes" id="UP000609346"/>
    </source>
</evidence>
<evidence type="ECO:0000313" key="1">
    <source>
        <dbReference type="EMBL" id="MBD3918880.1"/>
    </source>
</evidence>
<dbReference type="Gene3D" id="3.40.50.1240">
    <property type="entry name" value="Phosphoglycerate mutase-like"/>
    <property type="match status" value="1"/>
</dbReference>
<gene>
    <name evidence="1" type="ORF">H8B09_08965</name>
</gene>
<dbReference type="Proteomes" id="UP000609346">
    <property type="component" value="Unassembled WGS sequence"/>
</dbReference>
<dbReference type="CDD" id="cd07067">
    <property type="entry name" value="HP_PGM_like"/>
    <property type="match status" value="1"/>
</dbReference>
<organism evidence="1 2">
    <name type="scientific">Paenibacillus terricola</name>
    <dbReference type="NCBI Taxonomy" id="2763503"/>
    <lineage>
        <taxon>Bacteria</taxon>
        <taxon>Bacillati</taxon>
        <taxon>Bacillota</taxon>
        <taxon>Bacilli</taxon>
        <taxon>Bacillales</taxon>
        <taxon>Paenibacillaceae</taxon>
        <taxon>Paenibacillus</taxon>
    </lineage>
</organism>
<keyword evidence="2" id="KW-1185">Reference proteome</keyword>
<accession>A0ABR8MTB8</accession>
<dbReference type="Pfam" id="PF00300">
    <property type="entry name" value="His_Phos_1"/>
    <property type="match status" value="1"/>
</dbReference>
<reference evidence="1 2" key="1">
    <citation type="submission" date="2020-09" db="EMBL/GenBank/DDBJ databases">
        <title>Paenibacillus sp. strain PR3 16S rRNA gene Genome sequencing and assembly.</title>
        <authorList>
            <person name="Kim J."/>
        </authorList>
    </citation>
    <scope>NUCLEOTIDE SEQUENCE [LARGE SCALE GENOMIC DNA]</scope>
    <source>
        <strain evidence="1 2">PR3</strain>
    </source>
</reference>
<comment type="caution">
    <text evidence="1">The sequence shown here is derived from an EMBL/GenBank/DDBJ whole genome shotgun (WGS) entry which is preliminary data.</text>
</comment>
<dbReference type="InterPro" id="IPR013078">
    <property type="entry name" value="His_Pase_superF_clade-1"/>
</dbReference>
<sequence>MAETRSVNAELLDQLKQGGYVLYMRHGETGEDIDQPNLRFDDCSTQRNLSEAGRQSAVRLGAAVRDLRIPIRLPILASPFCRTQETAQLAFGRDSVRTDMLGYRIYRLSSSVTPAEMQATLTALTAALEQIPPAGLNTVLVAHSFPKGLGLGEIPPLGTVVAKPGGAGKGYQIVGRISLEEWLSRDK</sequence>
<proteinExistence type="predicted"/>
<protein>
    <submittedName>
        <fullName evidence="1">Histidine phosphatase family protein</fullName>
    </submittedName>
</protein>